<dbReference type="EMBL" id="VMHM01000021">
    <property type="protein sequence ID" value="TSJ92791.1"/>
    <property type="molecule type" value="Genomic_DNA"/>
</dbReference>
<evidence type="ECO:0000256" key="16">
    <source>
        <dbReference type="RuleBase" id="RU003750"/>
    </source>
</evidence>
<evidence type="ECO:0000256" key="11">
    <source>
        <dbReference type="ARBA" id="ARBA00023136"/>
    </source>
</evidence>
<evidence type="ECO:0000256" key="4">
    <source>
        <dbReference type="ARBA" id="ARBA00013170"/>
    </source>
</evidence>
<keyword evidence="9 17" id="KW-1133">Transmembrane helix</keyword>
<dbReference type="Proteomes" id="UP000319483">
    <property type="component" value="Unassembled WGS sequence"/>
</dbReference>
<evidence type="ECO:0000256" key="1">
    <source>
        <dbReference type="ARBA" id="ARBA00004141"/>
    </source>
</evidence>
<keyword evidence="6" id="KW-0444">Lipid biosynthesis</keyword>
<evidence type="ECO:0000256" key="17">
    <source>
        <dbReference type="SAM" id="Phobius"/>
    </source>
</evidence>
<proteinExistence type="inferred from homology"/>
<dbReference type="RefSeq" id="WP_039126723.1">
    <property type="nucleotide sequence ID" value="NZ_CAMLBV010000022.1"/>
</dbReference>
<dbReference type="InterPro" id="IPR000462">
    <property type="entry name" value="CDP-OH_P_trans"/>
</dbReference>
<dbReference type="GO" id="GO:0046474">
    <property type="term" value="P:glycerophospholipid biosynthetic process"/>
    <property type="evidence" value="ECO:0007669"/>
    <property type="project" value="TreeGrafter"/>
</dbReference>
<dbReference type="NCBIfam" id="TIGR00560">
    <property type="entry name" value="pgsA"/>
    <property type="match status" value="1"/>
</dbReference>
<feature type="transmembrane region" description="Helical" evidence="17">
    <location>
        <begin position="149"/>
        <end position="174"/>
    </location>
</feature>
<comment type="caution">
    <text evidence="18">The sequence shown here is derived from an EMBL/GenBank/DDBJ whole genome shotgun (WGS) entry which is preliminary data.</text>
</comment>
<dbReference type="GO" id="GO:0005886">
    <property type="term" value="C:plasma membrane"/>
    <property type="evidence" value="ECO:0007669"/>
    <property type="project" value="TreeGrafter"/>
</dbReference>
<comment type="catalytic activity">
    <reaction evidence="14">
        <text>a CDP-1,2-diacyl-sn-glycerol + sn-glycerol 3-phosphate = a 1,2-diacyl-sn-glycero-3-phospho-(1'-sn-glycero-3'-phosphate) + CMP + H(+)</text>
        <dbReference type="Rhea" id="RHEA:12593"/>
        <dbReference type="ChEBI" id="CHEBI:15378"/>
        <dbReference type="ChEBI" id="CHEBI:57597"/>
        <dbReference type="ChEBI" id="CHEBI:58332"/>
        <dbReference type="ChEBI" id="CHEBI:60110"/>
        <dbReference type="ChEBI" id="CHEBI:60377"/>
        <dbReference type="EC" id="2.7.8.5"/>
    </reaction>
</comment>
<dbReference type="InterPro" id="IPR004570">
    <property type="entry name" value="Phosphatidylglycerol_P_synth"/>
</dbReference>
<evidence type="ECO:0000256" key="6">
    <source>
        <dbReference type="ARBA" id="ARBA00022516"/>
    </source>
</evidence>
<keyword evidence="11 17" id="KW-0472">Membrane</keyword>
<dbReference type="PANTHER" id="PTHR14269:SF62">
    <property type="entry name" value="CDP-DIACYLGLYCEROL--GLYCEROL-3-PHOSPHATE 3-PHOSPHATIDYLTRANSFERASE 1, CHLOROPLASTIC"/>
    <property type="match status" value="1"/>
</dbReference>
<evidence type="ECO:0000256" key="15">
    <source>
        <dbReference type="NCBIfam" id="TIGR00560"/>
    </source>
</evidence>
<comment type="pathway">
    <text evidence="2">Phospholipid metabolism; phosphatidylglycerol biosynthesis; phosphatidylglycerol from CDP-diacylglycerol: step 1/2.</text>
</comment>
<dbReference type="Pfam" id="PF01066">
    <property type="entry name" value="CDP-OH_P_transf"/>
    <property type="match status" value="1"/>
</dbReference>
<evidence type="ECO:0000256" key="12">
    <source>
        <dbReference type="ARBA" id="ARBA00023209"/>
    </source>
</evidence>
<feature type="transmembrane region" description="Helical" evidence="17">
    <location>
        <begin position="33"/>
        <end position="53"/>
    </location>
</feature>
<evidence type="ECO:0000313" key="18">
    <source>
        <dbReference type="EMBL" id="TSJ92791.1"/>
    </source>
</evidence>
<evidence type="ECO:0000256" key="10">
    <source>
        <dbReference type="ARBA" id="ARBA00023098"/>
    </source>
</evidence>
<dbReference type="AlphaFoldDB" id="A0A1B9JGL0"/>
<comment type="similarity">
    <text evidence="3 16">Belongs to the CDP-alcohol phosphatidyltransferase class-I family.</text>
</comment>
<keyword evidence="13" id="KW-1208">Phospholipid metabolism</keyword>
<evidence type="ECO:0000256" key="3">
    <source>
        <dbReference type="ARBA" id="ARBA00010441"/>
    </source>
</evidence>
<evidence type="ECO:0000256" key="14">
    <source>
        <dbReference type="ARBA" id="ARBA00048586"/>
    </source>
</evidence>
<dbReference type="PANTHER" id="PTHR14269">
    <property type="entry name" value="CDP-DIACYLGLYCEROL--GLYCEROL-3-PHOSPHATE 3-PHOSPHATIDYLTRANSFERASE-RELATED"/>
    <property type="match status" value="1"/>
</dbReference>
<evidence type="ECO:0000256" key="2">
    <source>
        <dbReference type="ARBA" id="ARBA00005042"/>
    </source>
</evidence>
<reference evidence="18 19" key="1">
    <citation type="submission" date="2019-07" db="EMBL/GenBank/DDBJ databases">
        <title>Gilliamella genomes.</title>
        <authorList>
            <person name="Zheng H."/>
        </authorList>
    </citation>
    <scope>NUCLEOTIDE SEQUENCE [LARGE SCALE GENOMIC DNA]</scope>
    <source>
        <strain evidence="18 19">W8127</strain>
    </source>
</reference>
<keyword evidence="12" id="KW-0594">Phospholipid biosynthesis</keyword>
<keyword evidence="7 16" id="KW-0808">Transferase</keyword>
<dbReference type="InterPro" id="IPR050324">
    <property type="entry name" value="CDP-alcohol_PTase-I"/>
</dbReference>
<gene>
    <name evidence="18" type="primary">pgsA</name>
    <name evidence="18" type="ORF">FPQ15_13235</name>
</gene>
<evidence type="ECO:0000256" key="8">
    <source>
        <dbReference type="ARBA" id="ARBA00022692"/>
    </source>
</evidence>
<keyword evidence="10" id="KW-0443">Lipid metabolism</keyword>
<dbReference type="OrthoDB" id="9796672at2"/>
<accession>A0A1B9JGL0</accession>
<sequence length="184" mass="20940">MKINLPTFLTLFRVILIPFLVLAFYLLPHEWSGFFSALIFLIAAITDIFDGYLARRLGQTTKFGAFLDPVADKIMVTIALVLITQYYQAWWISVPAIIIVSREIIISALREWMAEIGKRSNVAVSSIGKIKTIAQMTALTWLLWRPCDIVIYAGLVTLLLATILTIFSMIQYLWIAHTDLLEEE</sequence>
<organism evidence="18 19">
    <name type="scientific">Gilliamella apicola</name>
    <dbReference type="NCBI Taxonomy" id="1196095"/>
    <lineage>
        <taxon>Bacteria</taxon>
        <taxon>Pseudomonadati</taxon>
        <taxon>Pseudomonadota</taxon>
        <taxon>Gammaproteobacteria</taxon>
        <taxon>Orbales</taxon>
        <taxon>Orbaceae</taxon>
        <taxon>Gilliamella</taxon>
    </lineage>
</organism>
<evidence type="ECO:0000256" key="9">
    <source>
        <dbReference type="ARBA" id="ARBA00022989"/>
    </source>
</evidence>
<dbReference type="InterPro" id="IPR048254">
    <property type="entry name" value="CDP_ALCOHOL_P_TRANSF_CS"/>
</dbReference>
<evidence type="ECO:0000256" key="13">
    <source>
        <dbReference type="ARBA" id="ARBA00023264"/>
    </source>
</evidence>
<evidence type="ECO:0000256" key="5">
    <source>
        <dbReference type="ARBA" id="ARBA00014944"/>
    </source>
</evidence>
<dbReference type="PROSITE" id="PS00379">
    <property type="entry name" value="CDP_ALCOHOL_P_TRANSF"/>
    <property type="match status" value="1"/>
</dbReference>
<protein>
    <recommendedName>
        <fullName evidence="5 15">CDP-diacylglycerol--glycerol-3-phosphate 3-phosphatidyltransferase</fullName>
        <ecNumber evidence="4 15">2.7.8.5</ecNumber>
    </recommendedName>
</protein>
<feature type="transmembrane region" description="Helical" evidence="17">
    <location>
        <begin position="7"/>
        <end position="27"/>
    </location>
</feature>
<evidence type="ECO:0000313" key="19">
    <source>
        <dbReference type="Proteomes" id="UP000319483"/>
    </source>
</evidence>
<evidence type="ECO:0000256" key="7">
    <source>
        <dbReference type="ARBA" id="ARBA00022679"/>
    </source>
</evidence>
<name>A0A1B9JGL0_9GAMM</name>
<dbReference type="InterPro" id="IPR043130">
    <property type="entry name" value="CDP-OH_PTrfase_TM_dom"/>
</dbReference>
<dbReference type="Gene3D" id="1.20.120.1760">
    <property type="match status" value="1"/>
</dbReference>
<dbReference type="GO" id="GO:0008444">
    <property type="term" value="F:CDP-diacylglycerol-glycerol-3-phosphate 3-phosphatidyltransferase activity"/>
    <property type="evidence" value="ECO:0007669"/>
    <property type="project" value="UniProtKB-UniRule"/>
</dbReference>
<dbReference type="PIRSF" id="PIRSF000847">
    <property type="entry name" value="Phos_ph_gly_syn"/>
    <property type="match status" value="1"/>
</dbReference>
<dbReference type="EC" id="2.7.8.5" evidence="4 15"/>
<keyword evidence="8 17" id="KW-0812">Transmembrane</keyword>
<comment type="subcellular location">
    <subcellularLocation>
        <location evidence="1">Membrane</location>
        <topology evidence="1">Multi-pass membrane protein</topology>
    </subcellularLocation>
</comment>